<evidence type="ECO:0000313" key="4">
    <source>
        <dbReference type="Proteomes" id="UP000184342"/>
    </source>
</evidence>
<dbReference type="Pfam" id="PF17032">
    <property type="entry name" value="Zn_ribbon_15"/>
    <property type="match status" value="1"/>
</dbReference>
<proteinExistence type="predicted"/>
<reference evidence="3 4" key="1">
    <citation type="submission" date="2016-11" db="EMBL/GenBank/DDBJ databases">
        <authorList>
            <person name="Jaros S."/>
            <person name="Januszkiewicz K."/>
            <person name="Wedrychowicz H."/>
        </authorList>
    </citation>
    <scope>NUCLEOTIDE SEQUENCE [LARGE SCALE GENOMIC DNA]</scope>
    <source>
        <strain evidence="3 4">DSM 15970</strain>
    </source>
</reference>
<name>A0A1M6G1E5_9FIRM</name>
<feature type="transmembrane region" description="Helical" evidence="1">
    <location>
        <begin position="28"/>
        <end position="48"/>
    </location>
</feature>
<evidence type="ECO:0000259" key="2">
    <source>
        <dbReference type="Pfam" id="PF17032"/>
    </source>
</evidence>
<keyword evidence="1" id="KW-0812">Transmembrane</keyword>
<dbReference type="STRING" id="1122934.SAMN02745691_01224"/>
<gene>
    <name evidence="3" type="ORF">SAMN02745691_01224</name>
</gene>
<protein>
    <submittedName>
        <fullName evidence="3">Zinc-ribbon domain-containing protein</fullName>
    </submittedName>
</protein>
<dbReference type="RefSeq" id="WP_073993476.1">
    <property type="nucleotide sequence ID" value="NZ_FQYT01000011.1"/>
</dbReference>
<dbReference type="AlphaFoldDB" id="A0A1M6G1E5"/>
<dbReference type="Proteomes" id="UP000184342">
    <property type="component" value="Unassembled WGS sequence"/>
</dbReference>
<feature type="domain" description="Zinc-ribbon 15" evidence="2">
    <location>
        <begin position="20"/>
        <end position="118"/>
    </location>
</feature>
<sequence length="121" mass="13902">MFFIMGVSQAEKKLDFDQMVICRCCGKYGHMEVFVAYSYFMLFFIPVFKWNRRYFLRMSCCGSSSELDPELGRSIEKGEVVSLNEDVLGSSCRQKCGKRCPKCGFSTNENYQFCPKCGSPI</sequence>
<dbReference type="InterPro" id="IPR031493">
    <property type="entry name" value="Zinc_ribbon_15"/>
</dbReference>
<dbReference type="EMBL" id="FQYT01000011">
    <property type="protein sequence ID" value="SHJ03788.1"/>
    <property type="molecule type" value="Genomic_DNA"/>
</dbReference>
<accession>A0A1M6G1E5</accession>
<dbReference type="OrthoDB" id="4377018at2"/>
<evidence type="ECO:0000313" key="3">
    <source>
        <dbReference type="EMBL" id="SHJ03788.1"/>
    </source>
</evidence>
<keyword evidence="1" id="KW-1133">Transmembrane helix</keyword>
<evidence type="ECO:0000256" key="1">
    <source>
        <dbReference type="SAM" id="Phobius"/>
    </source>
</evidence>
<keyword evidence="4" id="KW-1185">Reference proteome</keyword>
<organism evidence="3 4">
    <name type="scientific">Parasporobacterium paucivorans DSM 15970</name>
    <dbReference type="NCBI Taxonomy" id="1122934"/>
    <lineage>
        <taxon>Bacteria</taxon>
        <taxon>Bacillati</taxon>
        <taxon>Bacillota</taxon>
        <taxon>Clostridia</taxon>
        <taxon>Lachnospirales</taxon>
        <taxon>Lachnospiraceae</taxon>
        <taxon>Parasporobacterium</taxon>
    </lineage>
</organism>
<keyword evidence="1" id="KW-0472">Membrane</keyword>